<proteinExistence type="predicted"/>
<evidence type="ECO:0000259" key="3">
    <source>
        <dbReference type="Pfam" id="PF18962"/>
    </source>
</evidence>
<dbReference type="RefSeq" id="WP_074234830.1">
    <property type="nucleotide sequence ID" value="NZ_FSRK01000001.1"/>
</dbReference>
<dbReference type="NCBIfam" id="TIGR04183">
    <property type="entry name" value="Por_Secre_tail"/>
    <property type="match status" value="1"/>
</dbReference>
<name>A0A1N6GEN5_9FLAO</name>
<keyword evidence="5" id="KW-1185">Reference proteome</keyword>
<protein>
    <submittedName>
        <fullName evidence="4">Por secretion system C-terminal sorting domain-containing protein</fullName>
    </submittedName>
</protein>
<reference evidence="5" key="1">
    <citation type="submission" date="2016-11" db="EMBL/GenBank/DDBJ databases">
        <authorList>
            <person name="Varghese N."/>
            <person name="Submissions S."/>
        </authorList>
    </citation>
    <scope>NUCLEOTIDE SEQUENCE [LARGE SCALE GENOMIC DNA]</scope>
    <source>
        <strain evidence="5">DSM 27623</strain>
    </source>
</reference>
<feature type="chain" id="PRO_5013020585" evidence="2">
    <location>
        <begin position="19"/>
        <end position="263"/>
    </location>
</feature>
<feature type="domain" description="Secretion system C-terminal sorting" evidence="3">
    <location>
        <begin position="207"/>
        <end position="261"/>
    </location>
</feature>
<dbReference type="EMBL" id="FSRK01000001">
    <property type="protein sequence ID" value="SIO05946.1"/>
    <property type="molecule type" value="Genomic_DNA"/>
</dbReference>
<keyword evidence="1 2" id="KW-0732">Signal</keyword>
<dbReference type="OrthoDB" id="1273458at2"/>
<evidence type="ECO:0000256" key="1">
    <source>
        <dbReference type="ARBA" id="ARBA00022729"/>
    </source>
</evidence>
<dbReference type="Pfam" id="PF18962">
    <property type="entry name" value="Por_Secre_tail"/>
    <property type="match status" value="1"/>
</dbReference>
<accession>A0A1N6GEN5</accession>
<dbReference type="Proteomes" id="UP000185207">
    <property type="component" value="Unassembled WGS sequence"/>
</dbReference>
<sequence>MKAKLLLAASLFAVVAQAQLSTINENFDGFTAGNATFPQNGWSAILPTAPFPPQPMMLVVAADGANKVIQAYPGSSSNQPLYLITPQIVAPAGDKAISFDTGLVASSPGTTTIQIGVATNPADMTTFTAVGDPIQITSTVIQNVKVNVPASAGTYLVIKHTPTAAHTALQIDNVKYDTNLAVNESAFNTNNVKFAVSADNNSLKFVSTTTLSSAKIYSAAGQIATEGKISNNTLNISTLKSGVYFIAIEDNAGQTVKSKFIKK</sequence>
<dbReference type="STRING" id="1416779.SAMN05444409_1804"/>
<gene>
    <name evidence="4" type="ORF">SAMN05444409_1804</name>
</gene>
<evidence type="ECO:0000313" key="5">
    <source>
        <dbReference type="Proteomes" id="UP000185207"/>
    </source>
</evidence>
<dbReference type="Gene3D" id="2.60.120.200">
    <property type="match status" value="1"/>
</dbReference>
<feature type="signal peptide" evidence="2">
    <location>
        <begin position="1"/>
        <end position="18"/>
    </location>
</feature>
<evidence type="ECO:0000256" key="2">
    <source>
        <dbReference type="SAM" id="SignalP"/>
    </source>
</evidence>
<dbReference type="InterPro" id="IPR026444">
    <property type="entry name" value="Secre_tail"/>
</dbReference>
<dbReference type="AlphaFoldDB" id="A0A1N6GEN5"/>
<evidence type="ECO:0000313" key="4">
    <source>
        <dbReference type="EMBL" id="SIO05946.1"/>
    </source>
</evidence>
<organism evidence="4 5">
    <name type="scientific">Epilithonimonas zeae</name>
    <dbReference type="NCBI Taxonomy" id="1416779"/>
    <lineage>
        <taxon>Bacteria</taxon>
        <taxon>Pseudomonadati</taxon>
        <taxon>Bacteroidota</taxon>
        <taxon>Flavobacteriia</taxon>
        <taxon>Flavobacteriales</taxon>
        <taxon>Weeksellaceae</taxon>
        <taxon>Chryseobacterium group</taxon>
        <taxon>Epilithonimonas</taxon>
    </lineage>
</organism>